<evidence type="ECO:0000313" key="4">
    <source>
        <dbReference type="Proteomes" id="UP000679226"/>
    </source>
</evidence>
<protein>
    <submittedName>
        <fullName evidence="3">Nuclease-related domain protein</fullName>
    </submittedName>
</protein>
<gene>
    <name evidence="3" type="ORF">INE88_01906</name>
</gene>
<dbReference type="Pfam" id="PF08378">
    <property type="entry name" value="NERD"/>
    <property type="match status" value="1"/>
</dbReference>
<accession>A0A975Q650</accession>
<sequence length="253" mass="29292">MPLVPVILLICLTIGIVYFVYTKRKERELIEQVTPITRGERSERRVVLELLKAGINPKAIFHDLYIQKTNGEYTQVDVVVATKKGIIVFEIKDYSGWIFGNEQQRYWTQLLAYGKEKHRFYNPVKQNAGHIQAIRQNLPHNPGIPIYSVIVFFGNSEFKDITCNADNTFIIYPRSIRQVVSNILMQSDACFGNKYEIMDLFIKAVQNGNDPMIVASQQNTAAYYGRNTPQSTYITSFGSLFRLRGFPFRKRFW</sequence>
<dbReference type="PROSITE" id="PS50965">
    <property type="entry name" value="NERD"/>
    <property type="match status" value="1"/>
</dbReference>
<feature type="domain" description="NERD" evidence="2">
    <location>
        <begin position="38"/>
        <end position="157"/>
    </location>
</feature>
<feature type="transmembrane region" description="Helical" evidence="1">
    <location>
        <begin position="6"/>
        <end position="22"/>
    </location>
</feature>
<dbReference type="Proteomes" id="UP000679226">
    <property type="component" value="Chromosome"/>
</dbReference>
<dbReference type="RefSeq" id="WP_211454958.1">
    <property type="nucleotide sequence ID" value="NZ_CP072227.1"/>
</dbReference>
<name>A0A975Q650_9BACE</name>
<dbReference type="EMBL" id="CP072227">
    <property type="protein sequence ID" value="QUT45100.1"/>
    <property type="molecule type" value="Genomic_DNA"/>
</dbReference>
<dbReference type="InterPro" id="IPR011528">
    <property type="entry name" value="NERD"/>
</dbReference>
<organism evidence="3 4">
    <name type="scientific">Bacteroides eggerthii</name>
    <dbReference type="NCBI Taxonomy" id="28111"/>
    <lineage>
        <taxon>Bacteria</taxon>
        <taxon>Pseudomonadati</taxon>
        <taxon>Bacteroidota</taxon>
        <taxon>Bacteroidia</taxon>
        <taxon>Bacteroidales</taxon>
        <taxon>Bacteroidaceae</taxon>
        <taxon>Bacteroides</taxon>
    </lineage>
</organism>
<keyword evidence="1" id="KW-1133">Transmembrane helix</keyword>
<dbReference type="KEGG" id="beg:INE88_01906"/>
<keyword evidence="1" id="KW-0812">Transmembrane</keyword>
<evidence type="ECO:0000259" key="2">
    <source>
        <dbReference type="PROSITE" id="PS50965"/>
    </source>
</evidence>
<evidence type="ECO:0000256" key="1">
    <source>
        <dbReference type="SAM" id="Phobius"/>
    </source>
</evidence>
<dbReference type="AlphaFoldDB" id="A0A975Q650"/>
<reference evidence="3" key="1">
    <citation type="journal article" date="2021" name="PLoS Genet.">
        <title>Mobile Type VI secretion system loci of the gut Bacteroidales display extensive intra-ecosystem transfer, multi-species spread and geographical clustering.</title>
        <authorList>
            <person name="Garcia-Bayona L."/>
            <person name="Coyne M.J."/>
            <person name="Comstock L.E."/>
        </authorList>
    </citation>
    <scope>NUCLEOTIDE SEQUENCE</scope>
    <source>
        <strain evidence="3">CL11T00C20</strain>
    </source>
</reference>
<evidence type="ECO:0000313" key="3">
    <source>
        <dbReference type="EMBL" id="QUT45100.1"/>
    </source>
</evidence>
<keyword evidence="1" id="KW-0472">Membrane</keyword>
<proteinExistence type="predicted"/>